<evidence type="ECO:0000313" key="3">
    <source>
        <dbReference type="Proteomes" id="UP000184071"/>
    </source>
</evidence>
<reference evidence="3" key="1">
    <citation type="submission" date="2016-11" db="EMBL/GenBank/DDBJ databases">
        <authorList>
            <person name="Varghese N."/>
            <person name="Submissions S."/>
        </authorList>
    </citation>
    <scope>NUCLEOTIDE SEQUENCE [LARGE SCALE GENOMIC DNA]</scope>
    <source>
        <strain evidence="3">DSM 17963</strain>
    </source>
</reference>
<accession>A0A1M5FDA7</accession>
<evidence type="ECO:0000256" key="1">
    <source>
        <dbReference type="SAM" id="MobiDB-lite"/>
    </source>
</evidence>
<evidence type="ECO:0000313" key="2">
    <source>
        <dbReference type="EMBL" id="SHF89469.1"/>
    </source>
</evidence>
<protein>
    <submittedName>
        <fullName evidence="2">GLPGLI family protein</fullName>
    </submittedName>
</protein>
<feature type="region of interest" description="Disordered" evidence="1">
    <location>
        <begin position="164"/>
        <end position="187"/>
    </location>
</feature>
<dbReference type="NCBIfam" id="TIGR01200">
    <property type="entry name" value="GLPGLI"/>
    <property type="match status" value="1"/>
</dbReference>
<dbReference type="STRING" id="370979.SAMN05443663_101442"/>
<dbReference type="AlphaFoldDB" id="A0A1M5FDA7"/>
<dbReference type="OrthoDB" id="1068986at2"/>
<dbReference type="RefSeq" id="WP_073412931.1">
    <property type="nucleotide sequence ID" value="NZ_FQWC01000001.1"/>
</dbReference>
<proteinExistence type="predicted"/>
<organism evidence="2 3">
    <name type="scientific">Flavobacterium defluvii</name>
    <dbReference type="NCBI Taxonomy" id="370979"/>
    <lineage>
        <taxon>Bacteria</taxon>
        <taxon>Pseudomonadati</taxon>
        <taxon>Bacteroidota</taxon>
        <taxon>Flavobacteriia</taxon>
        <taxon>Flavobacteriales</taxon>
        <taxon>Flavobacteriaceae</taxon>
        <taxon>Flavobacterium</taxon>
    </lineage>
</organism>
<keyword evidence="3" id="KW-1185">Reference proteome</keyword>
<dbReference type="Proteomes" id="UP000184071">
    <property type="component" value="Unassembled WGS sequence"/>
</dbReference>
<name>A0A1M5FDA7_9FLAO</name>
<sequence length="294" mass="33606">MKKLSYLLFVFAFTQVHAQKDFQGMAVYESKTQAPKLEGMRAGNRDITPEMQKTMEDRMKQMLEKTFILNFDKTASIYKEEEKLDAPGQQGGFRLMMSSMMGGGGTFYKDVKSKTYTVDKEFMGKEFLVVDSLPKLNWKLEQETKQIGGYNCFKATAVKEASKTDFRNFRPKNNEEKKDETKKTSGETKTNFEDNFEIPKEIVVTAWYTPEIPVNQGPENYWGLPGLILEVNDGKTVILCSKIVLNAKEKVEIKPSKKGKVISQKDYDTTVIKKMEEFREMNRGRAGGPPPMGR</sequence>
<dbReference type="Pfam" id="PF09697">
    <property type="entry name" value="Porph_ging"/>
    <property type="match status" value="1"/>
</dbReference>
<dbReference type="EMBL" id="FQWC01000001">
    <property type="protein sequence ID" value="SHF89469.1"/>
    <property type="molecule type" value="Genomic_DNA"/>
</dbReference>
<gene>
    <name evidence="2" type="ORF">SAMN05443663_101442</name>
</gene>
<dbReference type="InterPro" id="IPR005901">
    <property type="entry name" value="GLPGLI"/>
</dbReference>